<evidence type="ECO:0000256" key="1">
    <source>
        <dbReference type="SAM" id="MobiDB-lite"/>
    </source>
</evidence>
<feature type="region of interest" description="Disordered" evidence="1">
    <location>
        <begin position="1"/>
        <end position="20"/>
    </location>
</feature>
<organism evidence="2 3">
    <name type="scientific">Zootermopsis nevadensis</name>
    <name type="common">Dampwood termite</name>
    <dbReference type="NCBI Taxonomy" id="136037"/>
    <lineage>
        <taxon>Eukaryota</taxon>
        <taxon>Metazoa</taxon>
        <taxon>Ecdysozoa</taxon>
        <taxon>Arthropoda</taxon>
        <taxon>Hexapoda</taxon>
        <taxon>Insecta</taxon>
        <taxon>Pterygota</taxon>
        <taxon>Neoptera</taxon>
        <taxon>Polyneoptera</taxon>
        <taxon>Dictyoptera</taxon>
        <taxon>Blattodea</taxon>
        <taxon>Blattoidea</taxon>
        <taxon>Termitoidae</taxon>
        <taxon>Termopsidae</taxon>
        <taxon>Zootermopsis</taxon>
    </lineage>
</organism>
<reference evidence="2 3" key="1">
    <citation type="journal article" date="2014" name="Nat. Commun.">
        <title>Molecular traces of alternative social organization in a termite genome.</title>
        <authorList>
            <person name="Terrapon N."/>
            <person name="Li C."/>
            <person name="Robertson H.M."/>
            <person name="Ji L."/>
            <person name="Meng X."/>
            <person name="Booth W."/>
            <person name="Chen Z."/>
            <person name="Childers C.P."/>
            <person name="Glastad K.M."/>
            <person name="Gokhale K."/>
            <person name="Gowin J."/>
            <person name="Gronenberg W."/>
            <person name="Hermansen R.A."/>
            <person name="Hu H."/>
            <person name="Hunt B.G."/>
            <person name="Huylmans A.K."/>
            <person name="Khalil S.M."/>
            <person name="Mitchell R.D."/>
            <person name="Munoz-Torres M.C."/>
            <person name="Mustard J.A."/>
            <person name="Pan H."/>
            <person name="Reese J.T."/>
            <person name="Scharf M.E."/>
            <person name="Sun F."/>
            <person name="Vogel H."/>
            <person name="Xiao J."/>
            <person name="Yang W."/>
            <person name="Yang Z."/>
            <person name="Yang Z."/>
            <person name="Zhou J."/>
            <person name="Zhu J."/>
            <person name="Brent C.S."/>
            <person name="Elsik C.G."/>
            <person name="Goodisman M.A."/>
            <person name="Liberles D.A."/>
            <person name="Roe R.M."/>
            <person name="Vargo E.L."/>
            <person name="Vilcinskas A."/>
            <person name="Wang J."/>
            <person name="Bornberg-Bauer E."/>
            <person name="Korb J."/>
            <person name="Zhang G."/>
            <person name="Liebig J."/>
        </authorList>
    </citation>
    <scope>NUCLEOTIDE SEQUENCE [LARGE SCALE GENOMIC DNA]</scope>
    <source>
        <tissue evidence="2">Whole organism</tissue>
    </source>
</reference>
<gene>
    <name evidence="2" type="ORF">L798_00814</name>
</gene>
<evidence type="ECO:0000313" key="2">
    <source>
        <dbReference type="EMBL" id="KDR08399.1"/>
    </source>
</evidence>
<dbReference type="Proteomes" id="UP000027135">
    <property type="component" value="Unassembled WGS sequence"/>
</dbReference>
<evidence type="ECO:0000313" key="3">
    <source>
        <dbReference type="Proteomes" id="UP000027135"/>
    </source>
</evidence>
<dbReference type="AlphaFoldDB" id="A0A067QIF0"/>
<proteinExistence type="predicted"/>
<accession>A0A067QIF0</accession>
<keyword evidence="3" id="KW-1185">Reference proteome</keyword>
<protein>
    <submittedName>
        <fullName evidence="2">Uncharacterized protein</fullName>
    </submittedName>
</protein>
<name>A0A067QIF0_ZOONE</name>
<dbReference type="EMBL" id="KK853332">
    <property type="protein sequence ID" value="KDR08399.1"/>
    <property type="molecule type" value="Genomic_DNA"/>
</dbReference>
<dbReference type="InParanoid" id="A0A067QIF0"/>
<sequence>MFARYCSPGPGAPSRCPGLHSTRDKSRFQFLTEANEKYGYFYDVATLIKEATRASETSVNLYQTTVRESYESPCDVGYLEFNSSPTFPFECFEVLQVKST</sequence>